<dbReference type="WBParaSite" id="HPLM_0000009501-mRNA-1">
    <property type="protein sequence ID" value="HPLM_0000009501-mRNA-1"/>
    <property type="gene ID" value="HPLM_0000009501"/>
</dbReference>
<reference evidence="1" key="1">
    <citation type="submission" date="2017-02" db="UniProtKB">
        <authorList>
            <consortium name="WormBaseParasite"/>
        </authorList>
    </citation>
    <scope>IDENTIFICATION</scope>
</reference>
<dbReference type="AlphaFoldDB" id="A0A0N4VS34"/>
<name>A0A0N4VS34_HAEPC</name>
<accession>A0A0N4VS34</accession>
<protein>
    <submittedName>
        <fullName evidence="1">IS6 family transposase</fullName>
    </submittedName>
</protein>
<proteinExistence type="predicted"/>
<sequence>LSLRFVAFTFFGALRVADLCGPPTTPVGRTTI</sequence>
<organism evidence="1">
    <name type="scientific">Haemonchus placei</name>
    <name type="common">Barber's pole worm</name>
    <dbReference type="NCBI Taxonomy" id="6290"/>
    <lineage>
        <taxon>Eukaryota</taxon>
        <taxon>Metazoa</taxon>
        <taxon>Ecdysozoa</taxon>
        <taxon>Nematoda</taxon>
        <taxon>Chromadorea</taxon>
        <taxon>Rhabditida</taxon>
        <taxon>Rhabditina</taxon>
        <taxon>Rhabditomorpha</taxon>
        <taxon>Strongyloidea</taxon>
        <taxon>Trichostrongylidae</taxon>
        <taxon>Haemonchus</taxon>
    </lineage>
</organism>
<evidence type="ECO:0000313" key="1">
    <source>
        <dbReference type="WBParaSite" id="HPLM_0000009501-mRNA-1"/>
    </source>
</evidence>